<feature type="region of interest" description="Disordered" evidence="1">
    <location>
        <begin position="1"/>
        <end position="41"/>
    </location>
</feature>
<name>A0A371FB98_MUCPR</name>
<dbReference type="AlphaFoldDB" id="A0A371FB98"/>
<comment type="caution">
    <text evidence="3">The sequence shown here is derived from an EMBL/GenBank/DDBJ whole genome shotgun (WGS) entry which is preliminary data.</text>
</comment>
<sequence>MSEHSLSSRFQRSERHKRHERHERHERHGRYRRTRKEPRREELDNMKCKIPSFLGDCKLDSYLNWELKSQVLGDMRMMMKEPCESWAKLKRLMRERFVPSYYTRDLFNKLERLNQGSKNVEEYNKKMEMNLMRAQIVESRKAIMARFLNGLNREI</sequence>
<dbReference type="PANTHER" id="PTHR35046:SF9">
    <property type="entry name" value="RNA-DIRECTED DNA POLYMERASE"/>
    <property type="match status" value="1"/>
</dbReference>
<organism evidence="3 4">
    <name type="scientific">Mucuna pruriens</name>
    <name type="common">Velvet bean</name>
    <name type="synonym">Dolichos pruriens</name>
    <dbReference type="NCBI Taxonomy" id="157652"/>
    <lineage>
        <taxon>Eukaryota</taxon>
        <taxon>Viridiplantae</taxon>
        <taxon>Streptophyta</taxon>
        <taxon>Embryophyta</taxon>
        <taxon>Tracheophyta</taxon>
        <taxon>Spermatophyta</taxon>
        <taxon>Magnoliopsida</taxon>
        <taxon>eudicotyledons</taxon>
        <taxon>Gunneridae</taxon>
        <taxon>Pentapetalae</taxon>
        <taxon>rosids</taxon>
        <taxon>fabids</taxon>
        <taxon>Fabales</taxon>
        <taxon>Fabaceae</taxon>
        <taxon>Papilionoideae</taxon>
        <taxon>50 kb inversion clade</taxon>
        <taxon>NPAAA clade</taxon>
        <taxon>indigoferoid/millettioid clade</taxon>
        <taxon>Phaseoleae</taxon>
        <taxon>Mucuna</taxon>
    </lineage>
</organism>
<feature type="non-terminal residue" evidence="3">
    <location>
        <position position="1"/>
    </location>
</feature>
<dbReference type="EMBL" id="QJKJ01009794">
    <property type="protein sequence ID" value="RDX75565.1"/>
    <property type="molecule type" value="Genomic_DNA"/>
</dbReference>
<evidence type="ECO:0000313" key="4">
    <source>
        <dbReference type="Proteomes" id="UP000257109"/>
    </source>
</evidence>
<dbReference type="Pfam" id="PF03732">
    <property type="entry name" value="Retrotrans_gag"/>
    <property type="match status" value="1"/>
</dbReference>
<evidence type="ECO:0000256" key="1">
    <source>
        <dbReference type="SAM" id="MobiDB-lite"/>
    </source>
</evidence>
<proteinExistence type="predicted"/>
<reference evidence="3" key="1">
    <citation type="submission" date="2018-05" db="EMBL/GenBank/DDBJ databases">
        <title>Draft genome of Mucuna pruriens seed.</title>
        <authorList>
            <person name="Nnadi N.E."/>
            <person name="Vos R."/>
            <person name="Hasami M.H."/>
            <person name="Devisetty U.K."/>
            <person name="Aguiy J.C."/>
        </authorList>
    </citation>
    <scope>NUCLEOTIDE SEQUENCE [LARGE SCALE GENOMIC DNA]</scope>
    <source>
        <strain evidence="3">JCA_2017</strain>
    </source>
</reference>
<feature type="compositionally biased region" description="Polar residues" evidence="1">
    <location>
        <begin position="1"/>
        <end position="10"/>
    </location>
</feature>
<feature type="domain" description="Retrotransposon gag" evidence="2">
    <location>
        <begin position="83"/>
        <end position="153"/>
    </location>
</feature>
<dbReference type="PANTHER" id="PTHR35046">
    <property type="entry name" value="ZINC KNUCKLE (CCHC-TYPE) FAMILY PROTEIN"/>
    <property type="match status" value="1"/>
</dbReference>
<gene>
    <name evidence="3" type="ORF">CR513_44536</name>
</gene>
<evidence type="ECO:0000259" key="2">
    <source>
        <dbReference type="Pfam" id="PF03732"/>
    </source>
</evidence>
<dbReference type="InterPro" id="IPR005162">
    <property type="entry name" value="Retrotrans_gag_dom"/>
</dbReference>
<dbReference type="OrthoDB" id="1934635at2759"/>
<evidence type="ECO:0000313" key="3">
    <source>
        <dbReference type="EMBL" id="RDX75565.1"/>
    </source>
</evidence>
<protein>
    <recommendedName>
        <fullName evidence="2">Retrotransposon gag domain-containing protein</fullName>
    </recommendedName>
</protein>
<keyword evidence="4" id="KW-1185">Reference proteome</keyword>
<feature type="compositionally biased region" description="Basic residues" evidence="1">
    <location>
        <begin position="14"/>
        <end position="37"/>
    </location>
</feature>
<dbReference type="Proteomes" id="UP000257109">
    <property type="component" value="Unassembled WGS sequence"/>
</dbReference>
<accession>A0A371FB98</accession>